<gene>
    <name evidence="6" type="ORF">U0070_014220</name>
</gene>
<dbReference type="InterPro" id="IPR004038">
    <property type="entry name" value="Ribosomal_eL8/eL30/eS12/Gad45"/>
</dbReference>
<dbReference type="InterPro" id="IPR018492">
    <property type="entry name" value="Ribosomal_eL8/Nhp2"/>
</dbReference>
<keyword evidence="7" id="KW-1185">Reference proteome</keyword>
<dbReference type="PRINTS" id="PR00882">
    <property type="entry name" value="RIBOSOMALL7A"/>
</dbReference>
<dbReference type="Pfam" id="PF01248">
    <property type="entry name" value="Ribosomal_L7Ae"/>
    <property type="match status" value="1"/>
</dbReference>
<evidence type="ECO:0000259" key="5">
    <source>
        <dbReference type="Pfam" id="PF01248"/>
    </source>
</evidence>
<comment type="function">
    <text evidence="4">Component of the ribosome.</text>
</comment>
<reference evidence="6 7" key="1">
    <citation type="journal article" date="2023" name="bioRxiv">
        <title>Conserved and derived expression patterns and positive selection on dental genes reveal complex evolutionary context of ever-growing rodent molars.</title>
        <authorList>
            <person name="Calamari Z.T."/>
            <person name="Song A."/>
            <person name="Cohen E."/>
            <person name="Akter M."/>
            <person name="Roy R.D."/>
            <person name="Hallikas O."/>
            <person name="Christensen M.M."/>
            <person name="Li P."/>
            <person name="Marangoni P."/>
            <person name="Jernvall J."/>
            <person name="Klein O.D."/>
        </authorList>
    </citation>
    <scope>NUCLEOTIDE SEQUENCE [LARGE SCALE GENOMIC DNA]</scope>
    <source>
        <strain evidence="6">V071</strain>
    </source>
</reference>
<organism evidence="6 7">
    <name type="scientific">Myodes glareolus</name>
    <name type="common">Bank vole</name>
    <name type="synonym">Clethrionomys glareolus</name>
    <dbReference type="NCBI Taxonomy" id="447135"/>
    <lineage>
        <taxon>Eukaryota</taxon>
        <taxon>Metazoa</taxon>
        <taxon>Chordata</taxon>
        <taxon>Craniata</taxon>
        <taxon>Vertebrata</taxon>
        <taxon>Euteleostomi</taxon>
        <taxon>Mammalia</taxon>
        <taxon>Eutheria</taxon>
        <taxon>Euarchontoglires</taxon>
        <taxon>Glires</taxon>
        <taxon>Rodentia</taxon>
        <taxon>Myomorpha</taxon>
        <taxon>Muroidea</taxon>
        <taxon>Cricetidae</taxon>
        <taxon>Arvicolinae</taxon>
        <taxon>Myodes</taxon>
    </lineage>
</organism>
<dbReference type="GO" id="GO:0022625">
    <property type="term" value="C:cytosolic large ribosomal subunit"/>
    <property type="evidence" value="ECO:0007669"/>
    <property type="project" value="UniProtKB-UniRule"/>
</dbReference>
<proteinExistence type="inferred from homology"/>
<evidence type="ECO:0000256" key="4">
    <source>
        <dbReference type="RuleBase" id="RU367042"/>
    </source>
</evidence>
<accession>A0AAW0INQ0</accession>
<evidence type="ECO:0000313" key="6">
    <source>
        <dbReference type="EMBL" id="KAK7816007.1"/>
    </source>
</evidence>
<dbReference type="EMBL" id="JBBHLL010000107">
    <property type="protein sequence ID" value="KAK7816007.1"/>
    <property type="molecule type" value="Genomic_DNA"/>
</dbReference>
<dbReference type="SUPFAM" id="SSF55315">
    <property type="entry name" value="L30e-like"/>
    <property type="match status" value="1"/>
</dbReference>
<dbReference type="GO" id="GO:0003723">
    <property type="term" value="F:RNA binding"/>
    <property type="evidence" value="ECO:0007669"/>
    <property type="project" value="UniProtKB-UniRule"/>
</dbReference>
<protein>
    <recommendedName>
        <fullName evidence="4">60S ribosomal protein L7a</fullName>
    </recommendedName>
</protein>
<evidence type="ECO:0000256" key="2">
    <source>
        <dbReference type="ARBA" id="ARBA00023274"/>
    </source>
</evidence>
<name>A0AAW0INQ0_MYOGA</name>
<dbReference type="InterPro" id="IPR029064">
    <property type="entry name" value="Ribosomal_eL30-like_sf"/>
</dbReference>
<evidence type="ECO:0000313" key="7">
    <source>
        <dbReference type="Proteomes" id="UP001488838"/>
    </source>
</evidence>
<feature type="domain" description="Ribosomal protein eL8/eL30/eS12/Gadd45" evidence="5">
    <location>
        <begin position="113"/>
        <end position="177"/>
    </location>
</feature>
<dbReference type="AlphaFoldDB" id="A0AAW0INQ0"/>
<dbReference type="Gene3D" id="3.30.1330.30">
    <property type="match status" value="1"/>
</dbReference>
<dbReference type="Proteomes" id="UP001488838">
    <property type="component" value="Unassembled WGS sequence"/>
</dbReference>
<dbReference type="PRINTS" id="PR00881">
    <property type="entry name" value="L7ARS6FAMILY"/>
</dbReference>
<evidence type="ECO:0000256" key="1">
    <source>
        <dbReference type="ARBA" id="ARBA00007337"/>
    </source>
</evidence>
<evidence type="ECO:0000256" key="3">
    <source>
        <dbReference type="ARBA" id="ARBA00046616"/>
    </source>
</evidence>
<keyword evidence="4" id="KW-0689">Ribosomal protein</keyword>
<comment type="similarity">
    <text evidence="1 4">Belongs to the eukaryotic ribosomal protein eL8 family.</text>
</comment>
<dbReference type="InterPro" id="IPR001921">
    <property type="entry name" value="Ribosomal_eL8_euk"/>
</dbReference>
<comment type="caution">
    <text evidence="6">The sequence shown here is derived from an EMBL/GenBank/DDBJ whole genome shotgun (WGS) entry which is preliminary data.</text>
</comment>
<keyword evidence="2 4" id="KW-0687">Ribonucleoprotein</keyword>
<comment type="subunit">
    <text evidence="3">Component of the large ribosomal subunit. Interacts with CRY1. Interacts with DICER1, AGO2, TARBP2, MOV10 and EIF6; they form a large RNA-induced silencing complex (RISC).</text>
</comment>
<sequence>MKKQEVERVLNPLRKEFWHCSGHPAQKSSPILGQMAPRHQAAVTKTVLYELPTVKQFSLARDQKQLTSCLNLLASTGQRQSRRSSRLLPLAEKEAAGKGDVPTKRLPIFRAWVNTVTTYVENKKTHLVVIARDVDPAVLEVFLFPPCCKVGVLYCILKRKTSLELLVHRKVCATLAFTRGKTKVFWLNWRKLTGPITRDTIRIATTGKAIYWFPNL</sequence>